<dbReference type="EMBL" id="JAWDJW010004361">
    <property type="protein sequence ID" value="KAK3076107.1"/>
    <property type="molecule type" value="Genomic_DNA"/>
</dbReference>
<gene>
    <name evidence="1" type="ORF">LTS18_013902</name>
</gene>
<evidence type="ECO:0000313" key="1">
    <source>
        <dbReference type="EMBL" id="KAK3076107.1"/>
    </source>
</evidence>
<keyword evidence="2" id="KW-1185">Reference proteome</keyword>
<sequence>MPYARLPDGKTLHYRDSKPSNDDPIRETFIFTHGLGSSQNYYSPLLPAFTSSNFRCITFDTSGAARSPYNPSDGAHQSVPTLSSDLLALMDYLSVPKAIVVGHSMGGIVAAHLAATAPTRIMASVWIGPVYPSPKVAKIFDDRIQAVTEKGMEAMADTVPYAAPAASASPLVRSFIRELLLGQDVQGYVSHCKVIAEAAVPDYAGIRSPVLLIAGEEDKSAPLEGCERMFGETGSEEKKMEVLERVGHWHCVEAPEEVARTVIDWYHSIQ</sequence>
<dbReference type="Proteomes" id="UP001186974">
    <property type="component" value="Unassembled WGS sequence"/>
</dbReference>
<comment type="caution">
    <text evidence="1">The sequence shown here is derived from an EMBL/GenBank/DDBJ whole genome shotgun (WGS) entry which is preliminary data.</text>
</comment>
<protein>
    <submittedName>
        <fullName evidence="1">Uncharacterized protein</fullName>
    </submittedName>
</protein>
<proteinExistence type="predicted"/>
<accession>A0ACC3DHS8</accession>
<reference evidence="1" key="1">
    <citation type="submission" date="2024-09" db="EMBL/GenBank/DDBJ databases">
        <title>Black Yeasts Isolated from many extreme environments.</title>
        <authorList>
            <person name="Coleine C."/>
            <person name="Stajich J.E."/>
            <person name="Selbmann L."/>
        </authorList>
    </citation>
    <scope>NUCLEOTIDE SEQUENCE</scope>
    <source>
        <strain evidence="1">CCFEE 5737</strain>
    </source>
</reference>
<name>A0ACC3DHS8_9PEZI</name>
<evidence type="ECO:0000313" key="2">
    <source>
        <dbReference type="Proteomes" id="UP001186974"/>
    </source>
</evidence>
<organism evidence="1 2">
    <name type="scientific">Coniosporium uncinatum</name>
    <dbReference type="NCBI Taxonomy" id="93489"/>
    <lineage>
        <taxon>Eukaryota</taxon>
        <taxon>Fungi</taxon>
        <taxon>Dikarya</taxon>
        <taxon>Ascomycota</taxon>
        <taxon>Pezizomycotina</taxon>
        <taxon>Dothideomycetes</taxon>
        <taxon>Dothideomycetes incertae sedis</taxon>
        <taxon>Coniosporium</taxon>
    </lineage>
</organism>